<proteinExistence type="predicted"/>
<feature type="chain" id="PRO_5045775119" description="Secreted protein" evidence="1">
    <location>
        <begin position="26"/>
        <end position="368"/>
    </location>
</feature>
<evidence type="ECO:0000313" key="2">
    <source>
        <dbReference type="EMBL" id="NKC28744.1"/>
    </source>
</evidence>
<keyword evidence="3" id="KW-1185">Reference proteome</keyword>
<name>A0ABX1DUZ0_9HYPH</name>
<dbReference type="EMBL" id="JAAVLR010000002">
    <property type="protein sequence ID" value="NKC28744.1"/>
    <property type="molecule type" value="Genomic_DNA"/>
</dbReference>
<evidence type="ECO:0000313" key="3">
    <source>
        <dbReference type="Proteomes" id="UP000568486"/>
    </source>
</evidence>
<gene>
    <name evidence="2" type="ORF">HED52_16100</name>
</gene>
<feature type="signal peptide" evidence="1">
    <location>
        <begin position="1"/>
        <end position="25"/>
    </location>
</feature>
<evidence type="ECO:0000256" key="1">
    <source>
        <dbReference type="SAM" id="SignalP"/>
    </source>
</evidence>
<evidence type="ECO:0008006" key="4">
    <source>
        <dbReference type="Google" id="ProtNLM"/>
    </source>
</evidence>
<dbReference type="Proteomes" id="UP000568486">
    <property type="component" value="Unassembled WGS sequence"/>
</dbReference>
<accession>A0ABX1DUZ0</accession>
<sequence length="368" mass="40894">MPKFEFQMRTMIFCLALCSSTLVHASGQLPLPPVDEEYGSHSACVVALDAFHSENQAQIRSKSIAPNGEVSEVRLITDGIRHTARNSATYDATVWYHHGRRRDDLQEMEYNNSYVHRLRICEGKIMRTTGEDGYTQSTFGPLPVAANNASQRLDCRVRYEDCSRELAIVEATIASDPELAALRRSIDTRIGDLKSQKGVDAAASAALDEDEARYRRSLRRDLYILADSATLTEEDRSDLRGRLSWRLAVLERMSLASDRLTGLWSNASGELEIKHLADGRYSVSANPVDIDFLKWTCELSGEGRLVSGVLTIDLGAGEQLELNLRDGILHSSHRLRATGSSEFCGANGHGNGVWFSTRPQDTTESRNN</sequence>
<dbReference type="RefSeq" id="WP_075041724.1">
    <property type="nucleotide sequence ID" value="NZ_JBAKGP010000013.1"/>
</dbReference>
<protein>
    <recommendedName>
        <fullName evidence="4">Secreted protein</fullName>
    </recommendedName>
</protein>
<organism evidence="2 3">
    <name type="scientific">Brucella ciceri</name>
    <dbReference type="NCBI Taxonomy" id="391287"/>
    <lineage>
        <taxon>Bacteria</taxon>
        <taxon>Pseudomonadati</taxon>
        <taxon>Pseudomonadota</taxon>
        <taxon>Alphaproteobacteria</taxon>
        <taxon>Hyphomicrobiales</taxon>
        <taxon>Brucellaceae</taxon>
        <taxon>Brucella/Ochrobactrum group</taxon>
        <taxon>Brucella</taxon>
    </lineage>
</organism>
<comment type="caution">
    <text evidence="2">The sequence shown here is derived from an EMBL/GenBank/DDBJ whole genome shotgun (WGS) entry which is preliminary data.</text>
</comment>
<keyword evidence="1" id="KW-0732">Signal</keyword>
<reference evidence="2 3" key="1">
    <citation type="submission" date="2020-03" db="EMBL/GenBank/DDBJ databases">
        <title>Whole genome sequencing of clinical and environmental type strains of Ochrobactrum.</title>
        <authorList>
            <person name="Dharne M."/>
        </authorList>
    </citation>
    <scope>NUCLEOTIDE SEQUENCE [LARGE SCALE GENOMIC DNA]</scope>
    <source>
        <strain evidence="2 3">DSM 22292</strain>
    </source>
</reference>